<organism evidence="1">
    <name type="scientific">Sinorhizobium sp. M14</name>
    <dbReference type="NCBI Taxonomy" id="430451"/>
    <lineage>
        <taxon>Bacteria</taxon>
        <taxon>Pseudomonadati</taxon>
        <taxon>Pseudomonadota</taxon>
        <taxon>Alphaproteobacteria</taxon>
        <taxon>Hyphomicrobiales</taxon>
        <taxon>Rhizobiaceae</taxon>
        <taxon>Sinorhizobium/Ensifer group</taxon>
        <taxon>Sinorhizobium</taxon>
    </lineage>
</organism>
<dbReference type="SUPFAM" id="SSF53474">
    <property type="entry name" value="alpha/beta-Hydrolases"/>
    <property type="match status" value="1"/>
</dbReference>
<evidence type="ECO:0000313" key="1">
    <source>
        <dbReference type="EMBL" id="AMP34872.1"/>
    </source>
</evidence>
<gene>
    <name evidence="1" type="ORF">pSinB_005</name>
</gene>
<dbReference type="RefSeq" id="WP_147294594.1">
    <property type="nucleotide sequence ID" value="NZ_KU140623.1"/>
</dbReference>
<dbReference type="Gene3D" id="3.40.50.1820">
    <property type="entry name" value="alpha/beta hydrolase"/>
    <property type="match status" value="1"/>
</dbReference>
<keyword evidence="1" id="KW-0614">Plasmid</keyword>
<sequence length="300" mass="33325">MFKIILIHGINNHQRSAEEIGSEWQTALLEGMRQIRFTPSISDIRFQAAYYGDVLYEETEEWARQGSDGRVMGPEDEAVAPRIDQLYRALYERCGVTDAMIADFRRKEAETEHEVTPLARGIHKRSYKAIARAIEYVNPGKGQFLTGVFAKQAAAYLFKPGLKERIDKLVAKQVFETLNADDKIIIIAHSLGTLVAYDLLRSYSEIPVKTFVTLGSPLGAAMIMDRLGPPFICLPNVGAWVNGTDPKDFVALGPRLDGKNIGCDLIENHVDLDNGHEDAHGIAPYLRQAKIAGAIEKAIT</sequence>
<reference evidence="1" key="1">
    <citation type="submission" date="2015-11" db="EMBL/GenBank/DDBJ databases">
        <title>Molecular characterization of pSinB plasmid of arsenite oxidizing, metalotolerant Sinorhizobium sp. M14 - insight into the heavy metal resistome of sinorhizobial extrachromosomal replicons.</title>
        <authorList>
            <person name="Romaniuk K."/>
            <person name="Decewicz P."/>
            <person name="Mielnicki S."/>
            <person name="Sklodowska A."/>
            <person name="Dziewit L."/>
            <person name="Drewniak L."/>
        </authorList>
    </citation>
    <scope>NUCLEOTIDE SEQUENCE</scope>
    <source>
        <strain evidence="1">M14</strain>
        <plasmid evidence="1">pSinB</plasmid>
    </source>
</reference>
<proteinExistence type="predicted"/>
<protein>
    <recommendedName>
        <fullName evidence="2">Alpha/beta hydrolase</fullName>
    </recommendedName>
</protein>
<dbReference type="AlphaFoldDB" id="A0A142BP64"/>
<name>A0A142BP64_9HYPH</name>
<accession>A0A142BP64</accession>
<dbReference type="EMBL" id="KU140623">
    <property type="protein sequence ID" value="AMP34872.1"/>
    <property type="molecule type" value="Genomic_DNA"/>
</dbReference>
<evidence type="ECO:0008006" key="2">
    <source>
        <dbReference type="Google" id="ProtNLM"/>
    </source>
</evidence>
<geneLocation type="plasmid" evidence="1">
    <name>pSinB</name>
</geneLocation>
<dbReference type="InterPro" id="IPR029058">
    <property type="entry name" value="AB_hydrolase_fold"/>
</dbReference>